<dbReference type="EMBL" id="BOOJ01000064">
    <property type="protein sequence ID" value="GIH96300.1"/>
    <property type="molecule type" value="Genomic_DNA"/>
</dbReference>
<evidence type="ECO:0000256" key="1">
    <source>
        <dbReference type="ARBA" id="ARBA00023122"/>
    </source>
</evidence>
<dbReference type="PROSITE" id="PS51371">
    <property type="entry name" value="CBS"/>
    <property type="match status" value="2"/>
</dbReference>
<dbReference type="InterPro" id="IPR000644">
    <property type="entry name" value="CBS_dom"/>
</dbReference>
<evidence type="ECO:0000256" key="3">
    <source>
        <dbReference type="SAM" id="MobiDB-lite"/>
    </source>
</evidence>
<dbReference type="Gene3D" id="3.10.580.10">
    <property type="entry name" value="CBS-domain"/>
    <property type="match status" value="2"/>
</dbReference>
<evidence type="ECO:0000259" key="4">
    <source>
        <dbReference type="PROSITE" id="PS51371"/>
    </source>
</evidence>
<accession>A0A8J3SN62</accession>
<dbReference type="PANTHER" id="PTHR43080">
    <property type="entry name" value="CBS DOMAIN-CONTAINING PROTEIN CBSX3, MITOCHONDRIAL"/>
    <property type="match status" value="1"/>
</dbReference>
<evidence type="ECO:0000313" key="5">
    <source>
        <dbReference type="EMBL" id="GIH96300.1"/>
    </source>
</evidence>
<dbReference type="AlphaFoldDB" id="A0A8J3SN62"/>
<dbReference type="RefSeq" id="WP_204068351.1">
    <property type="nucleotide sequence ID" value="NZ_BOOJ01000064.1"/>
</dbReference>
<reference evidence="5 6" key="1">
    <citation type="submission" date="2021-01" db="EMBL/GenBank/DDBJ databases">
        <title>Whole genome shotgun sequence of Planobispora siamensis NBRC 107568.</title>
        <authorList>
            <person name="Komaki H."/>
            <person name="Tamura T."/>
        </authorList>
    </citation>
    <scope>NUCLEOTIDE SEQUENCE [LARGE SCALE GENOMIC DNA]</scope>
    <source>
        <strain evidence="5 6">NBRC 107568</strain>
    </source>
</reference>
<name>A0A8J3SN62_9ACTN</name>
<evidence type="ECO:0000256" key="2">
    <source>
        <dbReference type="PROSITE-ProRule" id="PRU00703"/>
    </source>
</evidence>
<organism evidence="5 6">
    <name type="scientific">Planobispora siamensis</name>
    <dbReference type="NCBI Taxonomy" id="936338"/>
    <lineage>
        <taxon>Bacteria</taxon>
        <taxon>Bacillati</taxon>
        <taxon>Actinomycetota</taxon>
        <taxon>Actinomycetes</taxon>
        <taxon>Streptosporangiales</taxon>
        <taxon>Streptosporangiaceae</taxon>
        <taxon>Planobispora</taxon>
    </lineage>
</organism>
<keyword evidence="1 2" id="KW-0129">CBS domain</keyword>
<dbReference type="InterPro" id="IPR051257">
    <property type="entry name" value="Diverse_CBS-Domain"/>
</dbReference>
<dbReference type="Pfam" id="PF00571">
    <property type="entry name" value="CBS"/>
    <property type="match status" value="2"/>
</dbReference>
<dbReference type="PANTHER" id="PTHR43080:SF2">
    <property type="entry name" value="CBS DOMAIN-CONTAINING PROTEIN"/>
    <property type="match status" value="1"/>
</dbReference>
<proteinExistence type="predicted"/>
<feature type="domain" description="CBS" evidence="4">
    <location>
        <begin position="79"/>
        <end position="136"/>
    </location>
</feature>
<keyword evidence="6" id="KW-1185">Reference proteome</keyword>
<feature type="region of interest" description="Disordered" evidence="3">
    <location>
        <begin position="60"/>
        <end position="88"/>
    </location>
</feature>
<comment type="caution">
    <text evidence="5">The sequence shown here is derived from an EMBL/GenBank/DDBJ whole genome shotgun (WGS) entry which is preliminary data.</text>
</comment>
<gene>
    <name evidence="5" type="ORF">Psi01_69300</name>
</gene>
<evidence type="ECO:0000313" key="6">
    <source>
        <dbReference type="Proteomes" id="UP000619788"/>
    </source>
</evidence>
<protein>
    <recommendedName>
        <fullName evidence="4">CBS domain-containing protein</fullName>
    </recommendedName>
</protein>
<dbReference type="Proteomes" id="UP000619788">
    <property type="component" value="Unassembled WGS sequence"/>
</dbReference>
<dbReference type="SUPFAM" id="SSF54631">
    <property type="entry name" value="CBS-domain pair"/>
    <property type="match status" value="1"/>
</dbReference>
<feature type="domain" description="CBS" evidence="4">
    <location>
        <begin position="12"/>
        <end position="74"/>
    </location>
</feature>
<sequence>MNNRALTAGQVMNRVLVTITPEESPLMAWELMRRAEVHHLPVLDAHGRLLGILTRQDLSDHWSGGPAQQAHRPIRDLLGRRRTPRAHPDQPLSEVAAMMLDAGCDAVPVLGDRARLVGMITTVDVLKAVAGRAPDTEQEGEVRTALFRIEPVALSPQDPA</sequence>
<dbReference type="InterPro" id="IPR046342">
    <property type="entry name" value="CBS_dom_sf"/>
</dbReference>
<dbReference type="SMART" id="SM00116">
    <property type="entry name" value="CBS"/>
    <property type="match status" value="2"/>
</dbReference>